<feature type="region of interest" description="Disordered" evidence="11">
    <location>
        <begin position="967"/>
        <end position="1026"/>
    </location>
</feature>
<evidence type="ECO:0000256" key="4">
    <source>
        <dbReference type="ARBA" id="ARBA00022692"/>
    </source>
</evidence>
<dbReference type="GO" id="GO:0005789">
    <property type="term" value="C:endoplasmic reticulum membrane"/>
    <property type="evidence" value="ECO:0007669"/>
    <property type="project" value="UniProtKB-SubCell"/>
</dbReference>
<evidence type="ECO:0000313" key="13">
    <source>
        <dbReference type="EMBL" id="JAP99730.1"/>
    </source>
</evidence>
<keyword evidence="7 10" id="KW-0653">Protein transport</keyword>
<dbReference type="GO" id="GO:0006505">
    <property type="term" value="P:GPI anchor metabolic process"/>
    <property type="evidence" value="ECO:0007669"/>
    <property type="project" value="TreeGrafter"/>
</dbReference>
<accession>A0A146KTB8</accession>
<keyword evidence="6 10" id="KW-0256">Endoplasmic reticulum</keyword>
<dbReference type="SUPFAM" id="SSF53474">
    <property type="entry name" value="alpha/beta-Hydrolases"/>
    <property type="match status" value="1"/>
</dbReference>
<evidence type="ECO:0000256" key="6">
    <source>
        <dbReference type="ARBA" id="ARBA00022824"/>
    </source>
</evidence>
<dbReference type="InterPro" id="IPR012908">
    <property type="entry name" value="PGAP1-ab_dom-like"/>
</dbReference>
<feature type="compositionally biased region" description="Low complexity" evidence="11">
    <location>
        <begin position="994"/>
        <end position="1006"/>
    </location>
</feature>
<name>A0A146KTB8_LYGHE</name>
<dbReference type="GO" id="GO:0015031">
    <property type="term" value="P:protein transport"/>
    <property type="evidence" value="ECO:0007669"/>
    <property type="project" value="UniProtKB-KW"/>
</dbReference>
<dbReference type="PANTHER" id="PTHR15495:SF7">
    <property type="entry name" value="GPI INOSITOL-DEACYLASE"/>
    <property type="match status" value="1"/>
</dbReference>
<dbReference type="GO" id="GO:0006888">
    <property type="term" value="P:endoplasmic reticulum to Golgi vesicle-mediated transport"/>
    <property type="evidence" value="ECO:0007669"/>
    <property type="project" value="TreeGrafter"/>
</dbReference>
<feature type="transmembrane region" description="Helical" evidence="10">
    <location>
        <begin position="715"/>
        <end position="733"/>
    </location>
</feature>
<evidence type="ECO:0000256" key="10">
    <source>
        <dbReference type="RuleBase" id="RU365011"/>
    </source>
</evidence>
<dbReference type="InterPro" id="IPR039529">
    <property type="entry name" value="PGAP1/BST1"/>
</dbReference>
<feature type="compositionally biased region" description="Low complexity" evidence="11">
    <location>
        <begin position="967"/>
        <end position="980"/>
    </location>
</feature>
<feature type="transmembrane region" description="Helical" evidence="10">
    <location>
        <begin position="852"/>
        <end position="869"/>
    </location>
</feature>
<evidence type="ECO:0000259" key="12">
    <source>
        <dbReference type="Pfam" id="PF07819"/>
    </source>
</evidence>
<feature type="domain" description="GPI inositol-deacylase PGAP1-like alpha/beta" evidence="12">
    <location>
        <begin position="82"/>
        <end position="292"/>
    </location>
</feature>
<evidence type="ECO:0000256" key="1">
    <source>
        <dbReference type="ARBA" id="ARBA00004477"/>
    </source>
</evidence>
<keyword evidence="8 10" id="KW-1133">Transmembrane helix</keyword>
<dbReference type="EC" id="3.1.-.-" evidence="10"/>
<comment type="similarity">
    <text evidence="2 10">Belongs to the GPI inositol-deacylase family.</text>
</comment>
<evidence type="ECO:0000256" key="8">
    <source>
        <dbReference type="ARBA" id="ARBA00022989"/>
    </source>
</evidence>
<dbReference type="GO" id="GO:0050185">
    <property type="term" value="F:phosphatidylinositol deacylase activity"/>
    <property type="evidence" value="ECO:0007669"/>
    <property type="project" value="TreeGrafter"/>
</dbReference>
<protein>
    <recommendedName>
        <fullName evidence="10">GPI inositol-deacylase</fullName>
        <ecNumber evidence="10">3.1.-.-</ecNumber>
    </recommendedName>
</protein>
<sequence length="1026" mass="114349">MALQFCFRYVLFSFFFLCLVLLGCYNFLTNYETNRCNMTYMYEYPQLVRISLPTNVSNTYPKYGLYAYGEGRQIQKIRSMKFSGVPVLFIPGNRGSPKQVRSIASVALRKHLKDRTPFHFDFFALDLNEEYTGLFGGFLRDQTKFAAHAVEKILQLYKSDNGPDSVVLIGHSMGGLIAKGLFLEDNFNPKSTKIIITLATPHTPVLLLDTHIDDYYTRVNNFWDEFSGHNITIVSVGGGPRDLLVKSSATPTPHASINVITPDIPGVWLSVDHLCILWCNEFVLVVARSLFESVDYRTKQIIDDFELRQKIFNYHFLDRSGSKRYHRSIYPAEVPLWGSYRGENTWVQMNTTQMDWTVPKVLKPAHITVSLHTAADVLAIDARNHETRDWIFACVVETSISNMRVCKTGINLSMKAKIFPHKSGHKRKFALVDLSKLRMDGFTHVVVRTLPTDEKVAVTMELVRKRNRTLIGVTNYLPKTTLISRTEPNALYYAVDMKSVVKPWNSYRLFVESHNCSIPSPGAVVSVNVPWNSEGSTSLMSDSTRSIPITIFDSKPAGKDVGDVKAHILLNPKCTYSIRLEYSIWLSIGALFTKVSLTIASYITVCLLLTLAYQLKALQEDSSCPLLQLAMPVAAKPYVVIQATALVSAVVQHISPYVPLLPTTDIQGNVGFVEMLIIPFVLYLASFAIVYISGIAMIVCIVFQGQAYNNVLLRFLNKFFFGLAWMSEWAMSGANKVPIVVSAFMVTVAYSACGGLALAIGLGFYFFKMVSLYEDFWEEIVYWPLRVLKAKLKQRKDKSVVTPKFQIPPVDDFSFHLTLLMLWTLTTILHVPSVLTWAKNYRYSNTLEPDPGFINGVIMSVCVGFLWQAEVPKSGLVGSKYLSHAVFMAAVLAMTFAQTTLYRLPVIVSGVFICVTLHQLVAPCFSEEEEPIPQLVEADSVQGGSGDLKSQLTELLQASSLSSLGQELSSSASSDLPAGDDGTDDEADDKNGAAEENGASEAEGNATPSSDASTSSFEQISEREIT</sequence>
<feature type="transmembrane region" description="Helical" evidence="10">
    <location>
        <begin position="739"/>
        <end position="767"/>
    </location>
</feature>
<feature type="transmembrane region" description="Helical" evidence="10">
    <location>
        <begin position="7"/>
        <end position="28"/>
    </location>
</feature>
<keyword evidence="9 10" id="KW-0472">Membrane</keyword>
<evidence type="ECO:0000256" key="3">
    <source>
        <dbReference type="ARBA" id="ARBA00022448"/>
    </source>
</evidence>
<feature type="compositionally biased region" description="Polar residues" evidence="11">
    <location>
        <begin position="1007"/>
        <end position="1019"/>
    </location>
</feature>
<dbReference type="PANTHER" id="PTHR15495">
    <property type="entry name" value="NEGATIVE REGULATOR OF VESICLE FORMATION-RELATED"/>
    <property type="match status" value="1"/>
</dbReference>
<comment type="function">
    <text evidence="10">Involved in inositol deacylation of GPI-anchored proteins which plays important roles in the quality control and ER-associated degradation of GPI-anchored proteins.</text>
</comment>
<dbReference type="InterPro" id="IPR029058">
    <property type="entry name" value="AB_hydrolase_fold"/>
</dbReference>
<dbReference type="Pfam" id="PF07819">
    <property type="entry name" value="PGAP1"/>
    <property type="match status" value="1"/>
</dbReference>
<evidence type="ECO:0000256" key="2">
    <source>
        <dbReference type="ARBA" id="ARBA00006931"/>
    </source>
</evidence>
<feature type="transmembrane region" description="Helical" evidence="10">
    <location>
        <begin position="881"/>
        <end position="898"/>
    </location>
</feature>
<keyword evidence="4 10" id="KW-0812">Transmembrane</keyword>
<gene>
    <name evidence="13" type="primary">PGAP1</name>
    <name evidence="13" type="ORF">g.84031</name>
</gene>
<reference evidence="13" key="1">
    <citation type="journal article" date="2016" name="Gigascience">
        <title>De novo construction of an expanded transcriptome assembly for the western tarnished plant bug, Lygus hesperus.</title>
        <authorList>
            <person name="Tassone E.E."/>
            <person name="Geib S.M."/>
            <person name="Hall B."/>
            <person name="Fabrick J.A."/>
            <person name="Brent C.S."/>
            <person name="Hull J.J."/>
        </authorList>
    </citation>
    <scope>NUCLEOTIDE SEQUENCE</scope>
</reference>
<dbReference type="AlphaFoldDB" id="A0A146KTB8"/>
<keyword evidence="3 10" id="KW-0813">Transport</keyword>
<dbReference type="EMBL" id="GDHC01018898">
    <property type="protein sequence ID" value="JAP99730.1"/>
    <property type="molecule type" value="Transcribed_RNA"/>
</dbReference>
<dbReference type="Gene3D" id="3.40.50.1820">
    <property type="entry name" value="alpha/beta hydrolase"/>
    <property type="match status" value="1"/>
</dbReference>
<evidence type="ECO:0000256" key="5">
    <source>
        <dbReference type="ARBA" id="ARBA00022801"/>
    </source>
</evidence>
<keyword evidence="5 10" id="KW-0378">Hydrolase</keyword>
<feature type="transmembrane region" description="Helical" evidence="10">
    <location>
        <begin position="675"/>
        <end position="703"/>
    </location>
</feature>
<evidence type="ECO:0000256" key="9">
    <source>
        <dbReference type="ARBA" id="ARBA00023136"/>
    </source>
</evidence>
<organism evidence="13">
    <name type="scientific">Lygus hesperus</name>
    <name type="common">Western plant bug</name>
    <dbReference type="NCBI Taxonomy" id="30085"/>
    <lineage>
        <taxon>Eukaryota</taxon>
        <taxon>Metazoa</taxon>
        <taxon>Ecdysozoa</taxon>
        <taxon>Arthropoda</taxon>
        <taxon>Hexapoda</taxon>
        <taxon>Insecta</taxon>
        <taxon>Pterygota</taxon>
        <taxon>Neoptera</taxon>
        <taxon>Paraneoptera</taxon>
        <taxon>Hemiptera</taxon>
        <taxon>Heteroptera</taxon>
        <taxon>Panheteroptera</taxon>
        <taxon>Cimicomorpha</taxon>
        <taxon>Miridae</taxon>
        <taxon>Mirini</taxon>
        <taxon>Lygus</taxon>
    </lineage>
</organism>
<dbReference type="Pfam" id="PF24660">
    <property type="entry name" value="PGAP1_3rd"/>
    <property type="match status" value="1"/>
</dbReference>
<feature type="transmembrane region" description="Helical" evidence="10">
    <location>
        <begin position="813"/>
        <end position="832"/>
    </location>
</feature>
<evidence type="ECO:0000256" key="11">
    <source>
        <dbReference type="SAM" id="MobiDB-lite"/>
    </source>
</evidence>
<evidence type="ECO:0000256" key="7">
    <source>
        <dbReference type="ARBA" id="ARBA00022927"/>
    </source>
</evidence>
<comment type="subcellular location">
    <subcellularLocation>
        <location evidence="1">Endoplasmic reticulum membrane</location>
        <topology evidence="1">Multi-pass membrane protein</topology>
    </subcellularLocation>
</comment>
<proteinExistence type="inferred from homology"/>